<dbReference type="AlphaFoldDB" id="A0A9N9R847"/>
<dbReference type="GO" id="GO:0005777">
    <property type="term" value="C:peroxisome"/>
    <property type="evidence" value="ECO:0007669"/>
    <property type="project" value="UniProtKB-SubCell"/>
</dbReference>
<evidence type="ECO:0000256" key="3">
    <source>
        <dbReference type="ARBA" id="ARBA00023140"/>
    </source>
</evidence>
<sequence length="365" mass="41301">MSDIIVTASWRYHRAPSEYINNPQSFEELKENICGTFPRALVWCSRFNDFPTPTQMSLVVSPLLWLSAILNYVLSPIFRFTRLQTSLAPTRQNIYHLINKYRPTFFIVTPAVITSLLHRSNGETCDMTCLDLIMVGGSAVPKGLVEEVREMVPGTEVVNAYGMTEMSMIAFHCDDPPTGSCGKRMGCLQYRIINTETNEDILEPHVSGELWVRGPGVFKGYYNDPKSTERSFAEGGWFKTGDIFYRDENWNYYPVERIKSILKYKSYQIAPVEIEGVIRQLPGVFDVAVTGIPDEYGDDLPCACVIKRPGHNITAQEIKDLVKESLADVKHLSGGVIFLDELPLTPSAKVNRKKLKEIVLEMDRL</sequence>
<dbReference type="InterPro" id="IPR042099">
    <property type="entry name" value="ANL_N_sf"/>
</dbReference>
<keyword evidence="3" id="KW-0576">Peroxisome</keyword>
<comment type="similarity">
    <text evidence="2">Belongs to the ATP-dependent AMP-binding enzyme family.</text>
</comment>
<dbReference type="GO" id="GO:0046949">
    <property type="term" value="P:fatty-acyl-CoA biosynthetic process"/>
    <property type="evidence" value="ECO:0007669"/>
    <property type="project" value="TreeGrafter"/>
</dbReference>
<reference evidence="6" key="2">
    <citation type="submission" date="2022-10" db="EMBL/GenBank/DDBJ databases">
        <authorList>
            <consortium name="ENA_rothamsted_submissions"/>
            <consortium name="culmorum"/>
            <person name="King R."/>
        </authorList>
    </citation>
    <scope>NUCLEOTIDE SEQUENCE</scope>
</reference>
<proteinExistence type="inferred from homology"/>
<dbReference type="GO" id="GO:0004467">
    <property type="term" value="F:long-chain fatty acid-CoA ligase activity"/>
    <property type="evidence" value="ECO:0007669"/>
    <property type="project" value="TreeGrafter"/>
</dbReference>
<accession>A0A9N9R847</accession>
<gene>
    <name evidence="6" type="ORF">DIATSA_LOCUS9153</name>
</gene>
<dbReference type="InterPro" id="IPR045851">
    <property type="entry name" value="AMP-bd_C_sf"/>
</dbReference>
<reference evidence="6" key="1">
    <citation type="submission" date="2021-12" db="EMBL/GenBank/DDBJ databases">
        <authorList>
            <person name="King R."/>
        </authorList>
    </citation>
    <scope>NUCLEOTIDE SEQUENCE</scope>
</reference>
<dbReference type="Gene3D" id="3.30.300.30">
    <property type="match status" value="1"/>
</dbReference>
<dbReference type="PANTHER" id="PTHR24096">
    <property type="entry name" value="LONG-CHAIN-FATTY-ACID--COA LIGASE"/>
    <property type="match status" value="1"/>
</dbReference>
<comment type="subcellular location">
    <subcellularLocation>
        <location evidence="1">Peroxisome</location>
    </subcellularLocation>
</comment>
<organism evidence="6 7">
    <name type="scientific">Diatraea saccharalis</name>
    <name type="common">sugarcane borer</name>
    <dbReference type="NCBI Taxonomy" id="40085"/>
    <lineage>
        <taxon>Eukaryota</taxon>
        <taxon>Metazoa</taxon>
        <taxon>Ecdysozoa</taxon>
        <taxon>Arthropoda</taxon>
        <taxon>Hexapoda</taxon>
        <taxon>Insecta</taxon>
        <taxon>Pterygota</taxon>
        <taxon>Neoptera</taxon>
        <taxon>Endopterygota</taxon>
        <taxon>Lepidoptera</taxon>
        <taxon>Glossata</taxon>
        <taxon>Ditrysia</taxon>
        <taxon>Pyraloidea</taxon>
        <taxon>Crambidae</taxon>
        <taxon>Crambinae</taxon>
        <taxon>Diatraea</taxon>
    </lineage>
</organism>
<dbReference type="PANTHER" id="PTHR24096:SF353">
    <property type="entry name" value="GH16244P-RELATED"/>
    <property type="match status" value="1"/>
</dbReference>
<dbReference type="OrthoDB" id="10253869at2759"/>
<evidence type="ECO:0000256" key="2">
    <source>
        <dbReference type="ARBA" id="ARBA00006432"/>
    </source>
</evidence>
<keyword evidence="7" id="KW-1185">Reference proteome</keyword>
<dbReference type="InterPro" id="IPR000873">
    <property type="entry name" value="AMP-dep_synth/lig_dom"/>
</dbReference>
<evidence type="ECO:0008006" key="8">
    <source>
        <dbReference type="Google" id="ProtNLM"/>
    </source>
</evidence>
<dbReference type="EMBL" id="OU893334">
    <property type="protein sequence ID" value="CAG9791545.1"/>
    <property type="molecule type" value="Genomic_DNA"/>
</dbReference>
<dbReference type="FunFam" id="3.30.300.30:FF:000007">
    <property type="entry name" value="4-coumarate--CoA ligase 2"/>
    <property type="match status" value="1"/>
</dbReference>
<dbReference type="Pfam" id="PF13193">
    <property type="entry name" value="AMP-binding_C"/>
    <property type="match status" value="1"/>
</dbReference>
<feature type="domain" description="AMP-dependent synthetase/ligase" evidence="4">
    <location>
        <begin position="58"/>
        <end position="222"/>
    </location>
</feature>
<protein>
    <recommendedName>
        <fullName evidence="8">Luciferase</fullName>
    </recommendedName>
</protein>
<evidence type="ECO:0000256" key="1">
    <source>
        <dbReference type="ARBA" id="ARBA00004275"/>
    </source>
</evidence>
<feature type="domain" description="AMP-binding enzyme C-terminal" evidence="5">
    <location>
        <begin position="273"/>
        <end position="349"/>
    </location>
</feature>
<evidence type="ECO:0000313" key="6">
    <source>
        <dbReference type="EMBL" id="CAG9791545.1"/>
    </source>
</evidence>
<evidence type="ECO:0000259" key="4">
    <source>
        <dbReference type="Pfam" id="PF00501"/>
    </source>
</evidence>
<dbReference type="SUPFAM" id="SSF56801">
    <property type="entry name" value="Acetyl-CoA synthetase-like"/>
    <property type="match status" value="1"/>
</dbReference>
<dbReference type="Pfam" id="PF00501">
    <property type="entry name" value="AMP-binding"/>
    <property type="match status" value="1"/>
</dbReference>
<evidence type="ECO:0000259" key="5">
    <source>
        <dbReference type="Pfam" id="PF13193"/>
    </source>
</evidence>
<dbReference type="InterPro" id="IPR025110">
    <property type="entry name" value="AMP-bd_C"/>
</dbReference>
<dbReference type="Gene3D" id="3.40.50.12780">
    <property type="entry name" value="N-terminal domain of ligase-like"/>
    <property type="match status" value="1"/>
</dbReference>
<dbReference type="Proteomes" id="UP001153714">
    <property type="component" value="Chromosome 3"/>
</dbReference>
<evidence type="ECO:0000313" key="7">
    <source>
        <dbReference type="Proteomes" id="UP001153714"/>
    </source>
</evidence>
<name>A0A9N9R847_9NEOP</name>